<evidence type="ECO:0000256" key="9">
    <source>
        <dbReference type="RuleBase" id="RU364059"/>
    </source>
</evidence>
<dbReference type="InterPro" id="IPR051999">
    <property type="entry name" value="Mediator_complex_subunit_1"/>
</dbReference>
<accession>A0A0K2THB8</accession>
<dbReference type="OrthoDB" id="2281547at2759"/>
<dbReference type="EMBL" id="HACA01007515">
    <property type="protein sequence ID" value="CDW24876.1"/>
    <property type="molecule type" value="Transcribed_RNA"/>
</dbReference>
<evidence type="ECO:0000256" key="7">
    <source>
        <dbReference type="ARBA" id="ARBA00023242"/>
    </source>
</evidence>
<evidence type="ECO:0000256" key="5">
    <source>
        <dbReference type="ARBA" id="ARBA00023159"/>
    </source>
</evidence>
<comment type="subcellular location">
    <subcellularLocation>
        <location evidence="1 9">Nucleus</location>
    </subcellularLocation>
</comment>
<evidence type="ECO:0000256" key="6">
    <source>
        <dbReference type="ARBA" id="ARBA00023163"/>
    </source>
</evidence>
<dbReference type="GO" id="GO:0045944">
    <property type="term" value="P:positive regulation of transcription by RNA polymerase II"/>
    <property type="evidence" value="ECO:0007669"/>
    <property type="project" value="UniProtKB-ARBA"/>
</dbReference>
<evidence type="ECO:0000256" key="3">
    <source>
        <dbReference type="ARBA" id="ARBA00020612"/>
    </source>
</evidence>
<evidence type="ECO:0000256" key="4">
    <source>
        <dbReference type="ARBA" id="ARBA00023015"/>
    </source>
</evidence>
<protein>
    <recommendedName>
        <fullName evidence="3 9">Mediator of RNA polymerase II transcription subunit 1</fullName>
    </recommendedName>
    <alternativeName>
        <fullName evidence="8 9">Mediator complex subunit 1</fullName>
    </alternativeName>
</protein>
<dbReference type="PANTHER" id="PTHR12881:SF10">
    <property type="entry name" value="MEDIATOR OF RNA POLYMERASE II TRANSCRIPTION SUBUNIT 1"/>
    <property type="match status" value="1"/>
</dbReference>
<evidence type="ECO:0000259" key="10">
    <source>
        <dbReference type="Pfam" id="PF10744"/>
    </source>
</evidence>
<proteinExistence type="inferred from homology"/>
<sequence>MEKLRRRNAPSLLEWSRSLRFTLSDPNFSVCPVSITWDNPGSSRNASSLLYLKGLARKLGLKFMALRGGAVYLSTEAFYLEIKDNGEEILHILNPESIEILPRGGDLVAHLKGLMELKPSNWKGLSTLQDELKSILGDDLIPRVGGTPAQIRLFDNYTALSILPQNNHFVLRIRDPFPLAEEKLTELEKICGFNLFELVGPRGGYLMDLIVPDSPLFMNLPDQKHCYFLAHHLHGTFLSCVPFSDSSQIPGILSLLRQQALYNSLISSCASSGINQQTLTKSTIVFEISSLNLNQITISFENPLDESITALEIDLNRVLRTKIHSLSLCNQFTQFEHIDRVLQKFLSIPILMRTVIKYFCSRVQLNETNSVGQNCNNPDVFYSRLYHDAREGDDKFDNSSYQGFGWMLTTKHLDKWIHIHRSFSFLGVHIFAIWSKSIPHDF</sequence>
<comment type="similarity">
    <text evidence="2 9">Belongs to the Mediator complex subunit 1 family.</text>
</comment>
<dbReference type="InterPro" id="IPR019680">
    <property type="entry name" value="Mediator_Med1"/>
</dbReference>
<keyword evidence="5 9" id="KW-0010">Activator</keyword>
<dbReference type="Pfam" id="PF10744">
    <property type="entry name" value="Med1"/>
    <property type="match status" value="1"/>
</dbReference>
<comment type="function">
    <text evidence="9">Component of the Mediator complex, a coactivator involved in the regulated transcription of nearly all RNA polymerase II-dependent genes. Mediator functions as a bridge to convey information from gene-specific regulatory proteins to the basal RNA polymerase II transcription machinery. Mediator is recruited to promoters by direct interactions with regulatory proteins and serves as a scaffold for the assembly of a functional preinitiation complex with RNA polymerase II and the general transcription factors.</text>
</comment>
<dbReference type="AlphaFoldDB" id="A0A0K2THB8"/>
<evidence type="ECO:0000256" key="8">
    <source>
        <dbReference type="ARBA" id="ARBA00031254"/>
    </source>
</evidence>
<evidence type="ECO:0000256" key="1">
    <source>
        <dbReference type="ARBA" id="ARBA00004123"/>
    </source>
</evidence>
<dbReference type="PANTHER" id="PTHR12881">
    <property type="entry name" value="MEDIATOR OF RNA POLYMERASE II TRANSCRIPTION SUBUNIT 1"/>
    <property type="match status" value="1"/>
</dbReference>
<keyword evidence="6 9" id="KW-0804">Transcription</keyword>
<evidence type="ECO:0000256" key="2">
    <source>
        <dbReference type="ARBA" id="ARBA00006210"/>
    </source>
</evidence>
<reference evidence="11" key="1">
    <citation type="submission" date="2014-05" db="EMBL/GenBank/DDBJ databases">
        <authorList>
            <person name="Chronopoulou M."/>
        </authorList>
    </citation>
    <scope>NUCLEOTIDE SEQUENCE</scope>
    <source>
        <tissue evidence="11">Whole organism</tissue>
    </source>
</reference>
<name>A0A0K2THB8_LEPSM</name>
<organism evidence="11">
    <name type="scientific">Lepeophtheirus salmonis</name>
    <name type="common">Salmon louse</name>
    <name type="synonym">Caligus salmonis</name>
    <dbReference type="NCBI Taxonomy" id="72036"/>
    <lineage>
        <taxon>Eukaryota</taxon>
        <taxon>Metazoa</taxon>
        <taxon>Ecdysozoa</taxon>
        <taxon>Arthropoda</taxon>
        <taxon>Crustacea</taxon>
        <taxon>Multicrustacea</taxon>
        <taxon>Hexanauplia</taxon>
        <taxon>Copepoda</taxon>
        <taxon>Siphonostomatoida</taxon>
        <taxon>Caligidae</taxon>
        <taxon>Lepeophtheirus</taxon>
    </lineage>
</organism>
<dbReference type="GO" id="GO:0003712">
    <property type="term" value="F:transcription coregulator activity"/>
    <property type="evidence" value="ECO:0007669"/>
    <property type="project" value="InterPro"/>
</dbReference>
<keyword evidence="4 9" id="KW-0805">Transcription regulation</keyword>
<dbReference type="GO" id="GO:0016592">
    <property type="term" value="C:mediator complex"/>
    <property type="evidence" value="ECO:0007669"/>
    <property type="project" value="InterPro"/>
</dbReference>
<keyword evidence="7 9" id="KW-0539">Nucleus</keyword>
<feature type="domain" description="Mediator complex subunit Med1" evidence="10">
    <location>
        <begin position="222"/>
        <end position="270"/>
    </location>
</feature>
<evidence type="ECO:0000313" key="11">
    <source>
        <dbReference type="EMBL" id="CDW24876.1"/>
    </source>
</evidence>